<dbReference type="Proteomes" id="UP000470051">
    <property type="component" value="Unassembled WGS sequence"/>
</dbReference>
<proteinExistence type="predicted"/>
<evidence type="ECO:0000313" key="2">
    <source>
        <dbReference type="Proteomes" id="UP000470051"/>
    </source>
</evidence>
<name>A0ABX0BA50_9GAMM</name>
<keyword evidence="2" id="KW-1185">Reference proteome</keyword>
<reference evidence="1 2" key="1">
    <citation type="submission" date="2019-12" db="EMBL/GenBank/DDBJ databases">
        <title>Engineering Photorhabdus to improve their lethality against agricultural pests.</title>
        <authorList>
            <person name="Machado R.A.R."/>
        </authorList>
    </citation>
    <scope>NUCLEOTIDE SEQUENCE [LARGE SCALE GENOMIC DNA]</scope>
    <source>
        <strain evidence="1 2">M-HU2</strain>
    </source>
</reference>
<evidence type="ECO:0000313" key="1">
    <source>
        <dbReference type="EMBL" id="NDL27972.1"/>
    </source>
</evidence>
<accession>A0ABX0BA50</accession>
<dbReference type="EMBL" id="WSFE01000070">
    <property type="protein sequence ID" value="NDL27972.1"/>
    <property type="molecule type" value="Genomic_DNA"/>
</dbReference>
<dbReference type="InterPro" id="IPR032871">
    <property type="entry name" value="AHH_dom_containing"/>
</dbReference>
<comment type="caution">
    <text evidence="1">The sequence shown here is derived from an EMBL/GenBank/DDBJ whole genome shotgun (WGS) entry which is preliminary data.</text>
</comment>
<organism evidence="1 2">
    <name type="scientific">Photorhabdus kayaii</name>
    <dbReference type="NCBI Taxonomy" id="230088"/>
    <lineage>
        <taxon>Bacteria</taxon>
        <taxon>Pseudomonadati</taxon>
        <taxon>Pseudomonadota</taxon>
        <taxon>Gammaproteobacteria</taxon>
        <taxon>Enterobacterales</taxon>
        <taxon>Morganellaceae</taxon>
        <taxon>Photorhabdus</taxon>
    </lineage>
</organism>
<gene>
    <name evidence="1" type="ORF">GPY42_23555</name>
</gene>
<dbReference type="Pfam" id="PF14412">
    <property type="entry name" value="AHH"/>
    <property type="match status" value="1"/>
</dbReference>
<dbReference type="RefSeq" id="WP_113044385.1">
    <property type="nucleotide sequence ID" value="NZ_CAWPKC010000070.1"/>
</dbReference>
<protein>
    <submittedName>
        <fullName evidence="1">Uncharacterized protein</fullName>
    </submittedName>
</protein>
<sequence>MKADIGKGMKVFHRSNHNNYSDEVRGRIRDIRNQYSNNSINEREARDAIRKLQMDIKNKIWSGQVSTTKCVRVN</sequence>